<feature type="compositionally biased region" description="Low complexity" evidence="1">
    <location>
        <begin position="111"/>
        <end position="125"/>
    </location>
</feature>
<reference evidence="3" key="1">
    <citation type="submission" date="2018-06" db="EMBL/GenBank/DDBJ databases">
        <authorList>
            <person name="Zhirakovskaya E."/>
        </authorList>
    </citation>
    <scope>NUCLEOTIDE SEQUENCE</scope>
</reference>
<evidence type="ECO:0000256" key="1">
    <source>
        <dbReference type="SAM" id="MobiDB-lite"/>
    </source>
</evidence>
<dbReference type="AlphaFoldDB" id="A0A3B1C5G3"/>
<gene>
    <name evidence="3" type="ORF">MNBD_NITROSPINAE04-2073</name>
</gene>
<dbReference type="EMBL" id="UOGA01000244">
    <property type="protein sequence ID" value="VAX23352.1"/>
    <property type="molecule type" value="Genomic_DNA"/>
</dbReference>
<feature type="transmembrane region" description="Helical" evidence="2">
    <location>
        <begin position="80"/>
        <end position="99"/>
    </location>
</feature>
<keyword evidence="2" id="KW-0812">Transmembrane</keyword>
<evidence type="ECO:0000313" key="3">
    <source>
        <dbReference type="EMBL" id="VAX23352.1"/>
    </source>
</evidence>
<keyword evidence="2" id="KW-0472">Membrane</keyword>
<feature type="non-terminal residue" evidence="3">
    <location>
        <position position="1"/>
    </location>
</feature>
<protein>
    <submittedName>
        <fullName evidence="3">Uncharacterized protein</fullName>
    </submittedName>
</protein>
<proteinExistence type="predicted"/>
<accession>A0A3B1C5G3</accession>
<name>A0A3B1C5G3_9ZZZZ</name>
<sequence>ETPSPLREVAPSVPENVEKVIMRCLAKEPKDRYKSALDVKLAFAGKEAGDSAGFDQFEGTIADATIMDAPVAPERKGSKAGVVVALMFLVLAGAGYFGWKFYKKPADDKQTATAPKQTATAPKQTSRPMAPAKPSAMSRGGVSRSTSITQVNMTEKKQLQDCQYLGLVKGWSVKGGGLSLKGGWLGRKAGEKSSMNSALEKASKLGATHVLWAKKTHIFGTGIKGKAYKCK</sequence>
<feature type="region of interest" description="Disordered" evidence="1">
    <location>
        <begin position="108"/>
        <end position="146"/>
    </location>
</feature>
<keyword evidence="2" id="KW-1133">Transmembrane helix</keyword>
<evidence type="ECO:0000256" key="2">
    <source>
        <dbReference type="SAM" id="Phobius"/>
    </source>
</evidence>
<organism evidence="3">
    <name type="scientific">hydrothermal vent metagenome</name>
    <dbReference type="NCBI Taxonomy" id="652676"/>
    <lineage>
        <taxon>unclassified sequences</taxon>
        <taxon>metagenomes</taxon>
        <taxon>ecological metagenomes</taxon>
    </lineage>
</organism>